<dbReference type="Proteomes" id="UP000276991">
    <property type="component" value="Unassembled WGS sequence"/>
</dbReference>
<sequence length="132" mass="15156">KTKLTNLITAKLNNLKVEGCPKQFGAILEYISLLRYHQRPDYDQIENLFVAAIQQRNIDRKAPFEWVDPKADEYIPHVKESSKKPRVMTATKKQLTKEIATAVRGKREKPTSEVEQLEATLTECGIDTTQRT</sequence>
<dbReference type="EMBL" id="UPTC01002463">
    <property type="protein sequence ID" value="VBB33507.1"/>
    <property type="molecule type" value="Genomic_DNA"/>
</dbReference>
<gene>
    <name evidence="1" type="ORF">NAV_LOCUS8298</name>
</gene>
<evidence type="ECO:0000313" key="2">
    <source>
        <dbReference type="Proteomes" id="UP000276991"/>
    </source>
</evidence>
<organism evidence="1 2">
    <name type="scientific">Acanthocheilonema viteae</name>
    <name type="common">Filarial nematode worm</name>
    <name type="synonym">Dipetalonema viteae</name>
    <dbReference type="NCBI Taxonomy" id="6277"/>
    <lineage>
        <taxon>Eukaryota</taxon>
        <taxon>Metazoa</taxon>
        <taxon>Ecdysozoa</taxon>
        <taxon>Nematoda</taxon>
        <taxon>Chromadorea</taxon>
        <taxon>Rhabditida</taxon>
        <taxon>Spirurina</taxon>
        <taxon>Spiruromorpha</taxon>
        <taxon>Filarioidea</taxon>
        <taxon>Onchocercidae</taxon>
        <taxon>Acanthocheilonema</taxon>
    </lineage>
</organism>
<dbReference type="AlphaFoldDB" id="A0A498SP09"/>
<reference evidence="1 2" key="1">
    <citation type="submission" date="2018-08" db="EMBL/GenBank/DDBJ databases">
        <authorList>
            <person name="Laetsch R D."/>
            <person name="Stevens L."/>
            <person name="Kumar S."/>
            <person name="Blaxter L. M."/>
        </authorList>
    </citation>
    <scope>NUCLEOTIDE SEQUENCE [LARGE SCALE GENOMIC DNA]</scope>
</reference>
<dbReference type="OrthoDB" id="5979581at2759"/>
<name>A0A498SP09_ACAVI</name>
<accession>A0A498SP09</accession>
<proteinExistence type="predicted"/>
<protein>
    <submittedName>
        <fullName evidence="1">Uncharacterized protein</fullName>
    </submittedName>
</protein>
<keyword evidence="2" id="KW-1185">Reference proteome</keyword>
<dbReference type="STRING" id="6277.A0A498SP09"/>
<dbReference type="Gene3D" id="1.10.510.10">
    <property type="entry name" value="Transferase(Phosphotransferase) domain 1"/>
    <property type="match status" value="1"/>
</dbReference>
<feature type="non-terminal residue" evidence="1">
    <location>
        <position position="1"/>
    </location>
</feature>
<evidence type="ECO:0000313" key="1">
    <source>
        <dbReference type="EMBL" id="VBB33507.1"/>
    </source>
</evidence>